<dbReference type="Gene3D" id="3.40.50.150">
    <property type="entry name" value="Vaccinia Virus protein VP39"/>
    <property type="match status" value="1"/>
</dbReference>
<dbReference type="PANTHER" id="PTHR34203:SF15">
    <property type="entry name" value="SLL1173 PROTEIN"/>
    <property type="match status" value="1"/>
</dbReference>
<dbReference type="InterPro" id="IPR052514">
    <property type="entry name" value="SAM-dependent_MTase"/>
</dbReference>
<name>A0A5J6MFR2_9PROT</name>
<evidence type="ECO:0000259" key="1">
    <source>
        <dbReference type="Pfam" id="PF05050"/>
    </source>
</evidence>
<gene>
    <name evidence="2" type="ORF">FRZ44_15910</name>
</gene>
<sequence length="285" mass="31443">MSMDESAELPDGIAFAPVGPESPYRIKRCRHGTMLYNTNDRYIGEALERYGEYGELELQVLLQLVRPGDTVIEAGANIGCHTVPIAKALRPNGALVVFEPQRLTYQLLCANLALNGLWNVYARHAAAGRAPGQIPVRLLDPGSKQNFGGLSLVGSEKGEPVPVETIDSFSLANCRMIKADVRGMESDVLAGAEATIKRCRPMLYVENESEVTSPALIRQIQSYGYRLWDHRPLLYNPANRAGVSENLYPNVVSLNMLCIPQEVTVKIDLREIRTPSDWVVPVKPS</sequence>
<organism evidence="2 3">
    <name type="scientific">Hypericibacter terrae</name>
    <dbReference type="NCBI Taxonomy" id="2602015"/>
    <lineage>
        <taxon>Bacteria</taxon>
        <taxon>Pseudomonadati</taxon>
        <taxon>Pseudomonadota</taxon>
        <taxon>Alphaproteobacteria</taxon>
        <taxon>Rhodospirillales</taxon>
        <taxon>Dongiaceae</taxon>
        <taxon>Hypericibacter</taxon>
    </lineage>
</organism>
<protein>
    <recommendedName>
        <fullName evidence="1">Methyltransferase FkbM domain-containing protein</fullName>
    </recommendedName>
</protein>
<keyword evidence="3" id="KW-1185">Reference proteome</keyword>
<reference evidence="2 3" key="1">
    <citation type="submission" date="2019-08" db="EMBL/GenBank/DDBJ databases">
        <title>Hyperibacter terrae gen. nov., sp. nov. and Hyperibacter viscosus sp. nov., two new members in the family Rhodospirillaceae isolated from the rhizosphere of Hypericum perforatum.</title>
        <authorList>
            <person name="Noviana Z."/>
        </authorList>
    </citation>
    <scope>NUCLEOTIDE SEQUENCE [LARGE SCALE GENOMIC DNA]</scope>
    <source>
        <strain evidence="2 3">R5913</strain>
    </source>
</reference>
<dbReference type="KEGG" id="htq:FRZ44_15910"/>
<feature type="domain" description="Methyltransferase FkbM" evidence="1">
    <location>
        <begin position="74"/>
        <end position="227"/>
    </location>
</feature>
<dbReference type="EMBL" id="CP042906">
    <property type="protein sequence ID" value="QEX16298.1"/>
    <property type="molecule type" value="Genomic_DNA"/>
</dbReference>
<dbReference type="Proteomes" id="UP000326202">
    <property type="component" value="Chromosome"/>
</dbReference>
<dbReference type="Pfam" id="PF05050">
    <property type="entry name" value="Methyltransf_21"/>
    <property type="match status" value="1"/>
</dbReference>
<dbReference type="InterPro" id="IPR029063">
    <property type="entry name" value="SAM-dependent_MTases_sf"/>
</dbReference>
<evidence type="ECO:0000313" key="2">
    <source>
        <dbReference type="EMBL" id="QEX16298.1"/>
    </source>
</evidence>
<dbReference type="SUPFAM" id="SSF53335">
    <property type="entry name" value="S-adenosyl-L-methionine-dependent methyltransferases"/>
    <property type="match status" value="1"/>
</dbReference>
<accession>A0A5J6MFR2</accession>
<dbReference type="PANTHER" id="PTHR34203">
    <property type="entry name" value="METHYLTRANSFERASE, FKBM FAMILY PROTEIN"/>
    <property type="match status" value="1"/>
</dbReference>
<proteinExistence type="predicted"/>
<evidence type="ECO:0000313" key="3">
    <source>
        <dbReference type="Proteomes" id="UP000326202"/>
    </source>
</evidence>
<dbReference type="InterPro" id="IPR006342">
    <property type="entry name" value="FkbM_mtfrase"/>
</dbReference>
<dbReference type="AlphaFoldDB" id="A0A5J6MFR2"/>
<dbReference type="NCBIfam" id="TIGR01444">
    <property type="entry name" value="fkbM_fam"/>
    <property type="match status" value="1"/>
</dbReference>